<feature type="compositionally biased region" description="Polar residues" evidence="1">
    <location>
        <begin position="85"/>
        <end position="94"/>
    </location>
</feature>
<evidence type="ECO:0000313" key="2">
    <source>
        <dbReference type="EMBL" id="CAH2406044.1"/>
    </source>
</evidence>
<organism evidence="2 3">
    <name type="scientific">Mesorhizobium ventifaucium</name>
    <dbReference type="NCBI Taxonomy" id="666020"/>
    <lineage>
        <taxon>Bacteria</taxon>
        <taxon>Pseudomonadati</taxon>
        <taxon>Pseudomonadota</taxon>
        <taxon>Alphaproteobacteria</taxon>
        <taxon>Hyphomicrobiales</taxon>
        <taxon>Phyllobacteriaceae</taxon>
        <taxon>Mesorhizobium</taxon>
    </lineage>
</organism>
<keyword evidence="3" id="KW-1185">Reference proteome</keyword>
<comment type="caution">
    <text evidence="2">The sequence shown here is derived from an EMBL/GenBank/DDBJ whole genome shotgun (WGS) entry which is preliminary data.</text>
</comment>
<dbReference type="EMBL" id="CAKXZS010000037">
    <property type="protein sequence ID" value="CAH2406044.1"/>
    <property type="molecule type" value="Genomic_DNA"/>
</dbReference>
<evidence type="ECO:0000256" key="1">
    <source>
        <dbReference type="SAM" id="MobiDB-lite"/>
    </source>
</evidence>
<reference evidence="2" key="1">
    <citation type="submission" date="2022-03" db="EMBL/GenBank/DDBJ databases">
        <authorList>
            <person name="Brunel B."/>
        </authorList>
    </citation>
    <scope>NUCLEOTIDE SEQUENCE</scope>
    <source>
        <strain evidence="2">STM4922sample</strain>
    </source>
</reference>
<evidence type="ECO:0000313" key="3">
    <source>
        <dbReference type="Proteomes" id="UP001152604"/>
    </source>
</evidence>
<protein>
    <submittedName>
        <fullName evidence="2">Uncharacterized protein</fullName>
    </submittedName>
</protein>
<proteinExistence type="predicted"/>
<sequence>MTTAGIAATSPIAVASKASAMPGATTARLVVCACEMPMKAFMMPQTVPKRPTKGAVEPIVAKTPVPRDMRRAAAASMRDRREVTRSFSPSPDTWSSEPAESAVSSSAARTSRAPGPLLWPSARPAWFSVAALPIACAARRARSLPPRISSDLASHIVQVTKDAKASPIITAFTTMSAAMNMPHGDRSCGRVRDVAVEGPVSIGVVSVGVISAGVVSPGCIAGGTTASGAASAGAGAGAAIAGAAPGCSWAAVPPADRTTDASNAAIKPCLDKGFSLIPTATSLHIADGLAGDGVRKHANLDAENSFEHVANARLTMKHEFTSQQLKRLFESTKSRDAGFASKFETK</sequence>
<name>A0ABN8K6Z0_9HYPH</name>
<feature type="region of interest" description="Disordered" evidence="1">
    <location>
        <begin position="75"/>
        <end position="114"/>
    </location>
</feature>
<dbReference type="Proteomes" id="UP001152604">
    <property type="component" value="Unassembled WGS sequence"/>
</dbReference>
<accession>A0ABN8K6Z0</accession>
<feature type="compositionally biased region" description="Basic and acidic residues" evidence="1">
    <location>
        <begin position="75"/>
        <end position="84"/>
    </location>
</feature>
<feature type="compositionally biased region" description="Low complexity" evidence="1">
    <location>
        <begin position="95"/>
        <end position="114"/>
    </location>
</feature>
<gene>
    <name evidence="2" type="ORF">MES4922_420056</name>
</gene>